<proteinExistence type="predicted"/>
<feature type="region of interest" description="Disordered" evidence="2">
    <location>
        <begin position="310"/>
        <end position="381"/>
    </location>
</feature>
<feature type="compositionally biased region" description="Acidic residues" evidence="2">
    <location>
        <begin position="1772"/>
        <end position="1782"/>
    </location>
</feature>
<feature type="compositionally biased region" description="Polar residues" evidence="2">
    <location>
        <begin position="184"/>
        <end position="203"/>
    </location>
</feature>
<feature type="compositionally biased region" description="Acidic residues" evidence="2">
    <location>
        <begin position="4219"/>
        <end position="4228"/>
    </location>
</feature>
<feature type="compositionally biased region" description="Basic residues" evidence="2">
    <location>
        <begin position="3194"/>
        <end position="3206"/>
    </location>
</feature>
<feature type="compositionally biased region" description="Low complexity" evidence="2">
    <location>
        <begin position="735"/>
        <end position="749"/>
    </location>
</feature>
<feature type="compositionally biased region" description="Basic and acidic residues" evidence="2">
    <location>
        <begin position="3361"/>
        <end position="3382"/>
    </location>
</feature>
<feature type="compositionally biased region" description="Polar residues" evidence="2">
    <location>
        <begin position="3728"/>
        <end position="3751"/>
    </location>
</feature>
<evidence type="ECO:0008006" key="5">
    <source>
        <dbReference type="Google" id="ProtNLM"/>
    </source>
</evidence>
<feature type="compositionally biased region" description="Basic and acidic residues" evidence="2">
    <location>
        <begin position="1510"/>
        <end position="1524"/>
    </location>
</feature>
<feature type="compositionally biased region" description="Polar residues" evidence="2">
    <location>
        <begin position="3255"/>
        <end position="3265"/>
    </location>
</feature>
<feature type="region of interest" description="Disordered" evidence="2">
    <location>
        <begin position="2695"/>
        <end position="2839"/>
    </location>
</feature>
<dbReference type="RefSeq" id="XP_045288224.1">
    <property type="nucleotide sequence ID" value="XM_045431671.1"/>
</dbReference>
<feature type="compositionally biased region" description="Basic residues" evidence="2">
    <location>
        <begin position="2876"/>
        <end position="2889"/>
    </location>
</feature>
<feature type="compositionally biased region" description="Basic and acidic residues" evidence="2">
    <location>
        <begin position="1634"/>
        <end position="1644"/>
    </location>
</feature>
<feature type="compositionally biased region" description="Low complexity" evidence="2">
    <location>
        <begin position="4625"/>
        <end position="4635"/>
    </location>
</feature>
<feature type="compositionally biased region" description="Polar residues" evidence="2">
    <location>
        <begin position="3533"/>
        <end position="3544"/>
    </location>
</feature>
<feature type="region of interest" description="Disordered" evidence="2">
    <location>
        <begin position="4945"/>
        <end position="5305"/>
    </location>
</feature>
<evidence type="ECO:0000313" key="4">
    <source>
        <dbReference type="Proteomes" id="UP000001631"/>
    </source>
</evidence>
<feature type="compositionally biased region" description="Polar residues" evidence="2">
    <location>
        <begin position="2273"/>
        <end position="2285"/>
    </location>
</feature>
<feature type="region of interest" description="Disordered" evidence="2">
    <location>
        <begin position="1581"/>
        <end position="1600"/>
    </location>
</feature>
<feature type="region of interest" description="Disordered" evidence="2">
    <location>
        <begin position="539"/>
        <end position="587"/>
    </location>
</feature>
<dbReference type="HOGENOM" id="CLU_000055_0_0_1"/>
<feature type="region of interest" description="Disordered" evidence="2">
    <location>
        <begin position="1"/>
        <end position="203"/>
    </location>
</feature>
<feature type="compositionally biased region" description="Polar residues" evidence="2">
    <location>
        <begin position="339"/>
        <end position="349"/>
    </location>
</feature>
<feature type="compositionally biased region" description="Low complexity" evidence="2">
    <location>
        <begin position="1236"/>
        <end position="1248"/>
    </location>
</feature>
<dbReference type="GeneID" id="69037638"/>
<feature type="compositionally biased region" description="Polar residues" evidence="2">
    <location>
        <begin position="979"/>
        <end position="1020"/>
    </location>
</feature>
<feature type="region of interest" description="Disordered" evidence="2">
    <location>
        <begin position="1491"/>
        <end position="1554"/>
    </location>
</feature>
<feature type="region of interest" description="Disordered" evidence="2">
    <location>
        <begin position="5341"/>
        <end position="5362"/>
    </location>
</feature>
<feature type="compositionally biased region" description="Basic residues" evidence="2">
    <location>
        <begin position="4795"/>
        <end position="4808"/>
    </location>
</feature>
<feature type="compositionally biased region" description="Basic residues" evidence="2">
    <location>
        <begin position="2124"/>
        <end position="2133"/>
    </location>
</feature>
<feature type="compositionally biased region" description="Basic and acidic residues" evidence="2">
    <location>
        <begin position="70"/>
        <end position="86"/>
    </location>
</feature>
<feature type="compositionally biased region" description="Polar residues" evidence="2">
    <location>
        <begin position="2467"/>
        <end position="2497"/>
    </location>
</feature>
<dbReference type="Proteomes" id="UP000001631">
    <property type="component" value="Unassembled WGS sequence"/>
</dbReference>
<feature type="compositionally biased region" description="Polar residues" evidence="2">
    <location>
        <begin position="5053"/>
        <end position="5076"/>
    </location>
</feature>
<feature type="compositionally biased region" description="Basic and acidic residues" evidence="2">
    <location>
        <begin position="4236"/>
        <end position="4257"/>
    </location>
</feature>
<sequence>MLRSLLGKATDPPVSSTSTSKSRRRQRDSDDVSTISSSSPRRRRGDHDHPSSSSSSRRKSSSTTTTPHTSRGDDRGIGRVNVDDYHAPASSAHSSGRHGRDSTARSTASSYATADPTGRTQEDYDGSVLRPKHGRNDDGRFDAPNTRRERSRSADRADRRYRRERERERDIKPHSHRRARSEVIVNNPNDYSRSRDGTMSSPGDQGFVTEISQPGFMQFPMQHDNTFPGAAPGTGPLDTHQMSVSHASPYPPQQFPVGPPPADPTVPIPAPDLGEAAEYYGDQGESVATQPGVRPNPPSLIVGAEPHLMAASATPNPPAEPSSMGQVGHAADFYGDSSPEVTNQQQQHTDGPGLPADLLPDRPPKPSKPFKPGGPGKPSVAVAGVAGAAATYGISSLMGSSNEHHSTSPPFSPHHESTLHPAQQPDNPLFNGGRPPKPNKHHSMPIVGAAALGAAAGYAASTSQTTVSPQRPSMYSGIVHQQPFQTAQPYQPGSLAYHQRQHGPFRKFVNFWKDSEAVAQYEEYSEYTGICKYCFEPGTTSRDAPRKHRPARRRYSDEYRGRQTRVEKLSRYPSSSGDESRRTKSNKKSWLAAGLAGYITKSLLSDGSKKEFDDLNSIRSGRPDSFTTSTSASSLGKKNRTSEPPANYSIRSHSPMGLDTRHRKDDASWHNGSYETSRHGNGRPKSRSRSRSRPTSREKIHSGLRTAATAAGAASVISSVSHISRSRSSKKSRSSRYSSSSGSTIDISRNNSKPGLAGLTSFFSAPSEKKPKLYAKVDGKKVKRKKKAKGFFSFSFSSSEGSSASSFSSSSDDADLAFGTGYIKSPRSAKSKSQSKNRTDDHDVDAALLGLGATAVGLAATASHIKGRRRRDRHSSTSSSQSPHAIYGRDPKPIGISKRTDDDGWESVSDESSPSSVDSALAYGGRAAPSLSSDSGTSKWGWRWGGKKKSSKSTKYSDQPPDLGRYPQQSTAGYPPHQTPSSVGSLASMQNVFPTPTQNPSLYDVENQNYSSPPNIQSQAPPLMARAPGPAHIQHPQPIVPLSQALYTSQAELAQSYNVPSGGQPGFPGSFDEYDDRHVPVPESKIGYGIAPLMEKSSRDADYYVDNGNNHSPPRSGGRPLSSRRRDSSPTISHARDGSPRPKQPRRSTMSQVQFDLTKEQEDKERQQLRYEEEKEARRRAMELHVLAEKERMDREDDDRSVEWEQSRERERERQRENVDRKSRESTSSGRRSDVTEASSSSWVSPVAAVAGTAAITSLVSELDERKRHQERREKRRKERRGYAGEREQEIEEDKEGDWFEPVAGPVEEGNDKMDTIVSTEPDFDIKDIPTTKIRLAKRAADRVRSSPVYDNYAEYFVPPDVRSSGDEHSAHSTSDVESSCPPSPNVILIEPRSVRLEREMAAMLAEQGVPEINLPWSVPRLNLITPTPPPSIAPSVVDEKGGWPPPIPPKELSDSQRDISPSRISDPVIDMDDKCVREIDAADIISEHVKAADTLHDPELTTSALSQPEPHEERDDSATKPLEELNEQPPNVVTEVEDDSVDEEMPRHEHIPGGFGNDFEFAATLAAGATLAGFSSAVVTEDPTYHQRDSPPGSEEEGYFASPIAGAILERRGSPPDGGKYSTTTFGYVEGGEVGHSDDDGLKTEGGAGAVAADELPEDTGGDRGEILERSGKLIDAGFMTTTAEVAERSDEKPAKLSKKEKQKNDKAAQRESQGHDEASKYAEKPAFESAALLDPLAEERKEFEILEAEAGGSVHTTPTTDKPSRHYDTVDDNEFYDAEDGSPRHLDEVNGKEEDRETGFAIVDDRDDDRRSVEQDDPVADPNKSISATDPVSYSVQQDVEWGESEGTEKPTRTDQDESTAEGQDRRSMPGNFSEEPKQSKKAKKKAKKAAKDAALKNDNFERGPDPELEPEVQVEADKAPGHSVEPDPEMEFDIVNASKKKSKRKSKGNDRQVNPKDKEAPAGSINGSNEDPVRAVEGNGEHDDRLDDHDDGTESMTAWSRTEGGDDAESLKSSKSKSSSKTKSKRRSKRDSDTFQKDPSTSASAVSAPAKMADNDKTERRKSKDGSKRSSSHGGGGGGFFGLFGASKSRDSLADDARAPAKDIQSEAGVNDLDNVSASSGKRRRKKRSSKGGNDGVEFGGDDGLSGSGGSDGEWAKKESEEPDHATKEMDAMEEVESPHRRRRKDRKHRYEDIVESARSVDGKSNDARFMTSNGHGDHDASDESKDYTESQSFLGAHPEMPLTRDGASGLLGSLLQPQEAASGTAPATLMQTRMRSRSASPMTGKRLFDLTPAQSRSRPGSPTTATRSEEALRLHVDPSSTSHIMSSPTAVPIHFRRPKPSPGARKTSSVSSPGTPEDTVGSPTSKLGSGSKRPRSTEFKTSREFRPLWLVERHSPAKLDKQPEEPYPSLPSSKTASRTSSVEDLTSYDLTEGFTGEVSQAYQVHPQQQFAQPPKRTRGLSLQLDTNDTSLSDPDFLGSQQATPTAESFQEAAQTAKKKKPKPEFHSPSDLLFDPSSRQIKLPESAALDSLQSSEGLVRDERTLVPTESDVDLELPPLPRSLTASPDLRESLPPLPESRPSTADSEIEPQFFTPTAELDALPPLPGSRPSTSHTTAAEAQLMGHYITGAGASFAAGVAAQLAKLELKPETAFLDATNVGQEITPSTETVTDTEPARETVSIVEATPKLLEEPALEPTVETKRTPRPQEEIQPSLPVVDSASSALDEVPTKPIPHLSEPSPSIEHTPPELLKVEMDDFQPASKKSKKAKKNKKKGKNATAPDGPPPPSSSEHDSVSQIIRSDSADVPLAPPSEMSEEKQETAPIELPTPESQFLESIEPKSQMTRELPIQEEFVSHHFPAAADTKVELATQTKKNKKGKGKQKQKAGKISPQEYIPPMKDEPALEPQTPSQGKEPEVFASLSEQVVGDITEPTKEMSLVDIPLTEDDNSKLWEPTAVEGVLDFGLAGETENLEPVINLPNVKADGQIPQKIDEFDPAMIALPDVGDAELEEPIHEYSPDSSPLCPEQTNNLSHKTVDEYVLQSSMEFDPTSIALPDVEDADLEEPTAEGYVPDSSFPYQAETTSNFTPVLDTEMQESCLQSAGEIERGIIPPLENKVGDTELPKEELVEPADQRFAPSADKRPSTHVVFDVGGDSSPVYQELTTVLPELLPAEHVPPPELPVENTEEYASHKKGKRGSKGRKSITKDEPAETKTSNVRQSLELVACKESPFESQASAPDPLVQDKYEHRSEAQVQDDVNTTLLDKEAKESACDTLANEGSPHLIGGVDAQIDTSIKVSKKQKRKDKKKRKASLETEEQPLQLGSLTDMVGEGSTEAQREPEKLTMEPDDMQQIAPSRLSDDSSKGKQLIEEDQQRENLEKQGQGDSVLSLVEAEPTTHDPPLVISEDHAMDKEISDDISRPPTSNDKIPSDELMNKEPHQNDKPAPDVQKSKKAKKGKKKRQSVTWEDDVFHAEGPQSAPDSSTMKDNELRAEMEISTFTPADNLDTEAPNTSKNKRKAKKDKIKRKSSDLTTSQPLSPSDEQPRLLVESIAASSGEQSELSTKLDPDTSTGPPSLAPANKVDESLMVESPQGQPLTFEKDLETFSIPGSWEDDADKVIEAPYKDNEIAPHEAPPPNDDGNESQISKNKKKNQKKKKRSRHSDWTDENTSPQIEKKENSKATLPESLLATCQPPTIPTEPHEKSIIRALGPLHNFVESPVEPEPLNTQDPFKPSQQEQFSCTSETPATPDSPEAIAQEPLLQAAEIYMPTEPSRHFDTDTDAEKLSCRVEASQADTSLPYVDNLGPASIAEEIQRPPTNPLQLTAAEIVYASKRDAGTAEAAKEAEETLPSEAVVSETVTKTEGQISPPPAEAVSPPYLGPDLLIASNEPGDQISNLADTAMDSLFEQEQISTSSKDKTGDTKPEFRESTGAEDKKDGQEEPLLKVEESSQSVEIEGRDVIDVHSVNVLVSGEIPPSLSELVNCDVDVEQSAQPEPEPELQPNFQSEPSSWSVRSTKKGKQKKNKKQREPRDEKAPTPDEESTLSTPVGSILEPTREPMPKIVDEETANRDFPITKMGKKKNKKSRGLEESIPRTSYPEPVATENVLGSSTIIEPLDEKEESQCSLGVTSTETEKKKTKFKAPSIDEGIGNLHECHPSGLAPTTDDANISETKEKELEQPQADSWHTWDIERTQKGKNKNKDLTFEEGTANPVEPYVDDSAEAVDELNTPKLQEMKVETQGDGSWNRREVASTKRDKKKNKKTQVVQNDPPGGPAPLSVGEHPAHIDPEPQTEHDEKELGAASTKKGKKNKKGRDVQQKAHLTFEPESWERMELGMSEEPSRSPLEKGQKVKERGKEAAARHLHEVEEEKAAKAAQTQDKASATIEVDSTLGETNLPGMESLIDDQAKETPITEAEAPDNNRKAISEANETAKCPKIEQRYISDETKLDQIPVKVADLVGEKEKNDVWEEPSMKKKSRKEKKNKKRTKSEVNVGSATGNEVDNGEKEGQKLVGEGNAPPEKSLLKEKRNIWQQQFDEKPTKHPEQAHMQESSALDIHPAEVIKEFTGESQEETPGELPQGERSIVEPQNEEDDYWPPIDWGRDKAWKIDEPQPEPKPREPDTSSLDLLLSGDEPQPREEPFGQQPVDARVVVGESIGDFDENASLISQETREKRIPDVSWASASRPLPMNPEQVEVRRPGSSHSDELPPISLDVDEPGSLQGDIDVTGFLQKQDHIERLTALSSAPQSSDADHDLEGNLKIDSTGVLDGTHSPAEPSGATGADDFRTASSRRQNKGKKGKARRKTSLGIPNEADENMLQVTNEKPETQTELETRMERSTTITKKSEALEPPEGFVDTGNVDDEGDFWGLGQKHEKKGKGREQGRKGKQSVPLNEPKAPYPTPVETQEKPTITGFTSPRMLEEPVQPQPSGVVASVFPFLERVSRKRPSQNVGSHETPEQETKKNAQGTSTSFMGKQSISTKVPTFPRFAEPVVDDETIPKFEDAIKRPPGLDPIPQGPATDENIDRSIDVSDKNSEPELLSIKDTRKQEPSSMDLTSKNKSPIYSHSPASTQVDVEHSSPVSREALGDKPQQFPVIRDLSRSELSGQSTTLSESYLQREQKQVFDSQTPSSEPPRSIFGGPYGLVNDPDIVITPPRTPLATIKEHVLTEPPRNSRSRDISDVGSRGRVKAARHSASPQLVLGQEHILPQPKSPQASRLSYPGSEATLDIPKKRRPEQSPTSGKGRSASSPYADELKTEFQKEATWPVNTGSAVPASGSPGLRRIRSPRSTELRAASKAQARARDLDLDVEGIPSSSSYDPLTDKGKRAVRGMEDVYEGWGDIPGSPRSPTRPASVRRRRSLQHLQDLESRVDQLVSENRLLSTAKSTAEKSLESSAIAQRQAEKAVQTRDQDIRNKDLEIQQLKNSLEWFRKEVVRLTETNDALAATNTQLSTSHEAEVGQHAESKQLLFESQQGLRELQDRHSQLTAGLEGIVQNEINNVLASKDAEIEHLRGELADAQDKIKELQIQIMETMADDVLVFRDEDYFDAQCQKLCQHVQQWVLRFSKFSDMRLCRLTSSIRDAKVASRFENAILDGSDVDTYLSDRVRRRDVFMSVVMTMVWEYIFTRYLFGMDREQRQKLKILEKQLSDVGPPSAVQQWRATTLALLAQRSAFHEQRASDTEAVVQEIYHTLSKLLPPPRELESTIVDSLRNVMRAAVELSIEMRTQRAEYIMLPPLQPEYNTNGELARKVHFKAALMNERSGETTSNEELEKQEAVVRIVLFPLVVKKCSDEGDGDEEIVVCPAQVLVARPGKDKKVVRVLSGDRMSIDQGNQSMQSFPSINMDPGNVI</sequence>
<evidence type="ECO:0000256" key="1">
    <source>
        <dbReference type="SAM" id="Coils"/>
    </source>
</evidence>
<feature type="compositionally biased region" description="Polar residues" evidence="2">
    <location>
        <begin position="3555"/>
        <end position="3576"/>
    </location>
</feature>
<feature type="region of interest" description="Disordered" evidence="2">
    <location>
        <begin position="1430"/>
        <end position="1472"/>
    </location>
</feature>
<feature type="compositionally biased region" description="Polar residues" evidence="2">
    <location>
        <begin position="4967"/>
        <end position="4985"/>
    </location>
</feature>
<feature type="compositionally biased region" description="Basic and acidic residues" evidence="2">
    <location>
        <begin position="3619"/>
        <end position="3633"/>
    </location>
</feature>
<dbReference type="InParanoid" id="C0NM92"/>
<feature type="compositionally biased region" description="Low complexity" evidence="2">
    <location>
        <begin position="703"/>
        <end position="723"/>
    </location>
</feature>
<feature type="compositionally biased region" description="Low complexity" evidence="2">
    <location>
        <begin position="104"/>
        <end position="114"/>
    </location>
</feature>
<feature type="compositionally biased region" description="Basic and acidic residues" evidence="2">
    <location>
        <begin position="1662"/>
        <end position="1674"/>
    </location>
</feature>
<feature type="compositionally biased region" description="Low complexity" evidence="2">
    <location>
        <begin position="1112"/>
        <end position="1121"/>
    </location>
</feature>
<feature type="compositionally biased region" description="Basic and acidic residues" evidence="2">
    <location>
        <begin position="2702"/>
        <end position="2712"/>
    </location>
</feature>
<feature type="compositionally biased region" description="Polar residues" evidence="2">
    <location>
        <begin position="4005"/>
        <end position="4017"/>
    </location>
</feature>
<feature type="compositionally biased region" description="Basic and acidic residues" evidence="2">
    <location>
        <begin position="1687"/>
        <end position="1728"/>
    </location>
</feature>
<dbReference type="PANTHER" id="PTHR40641:SF2">
    <property type="entry name" value="INVOLUCRIN REPEAT PROTEIN"/>
    <property type="match status" value="1"/>
</dbReference>
<reference evidence="3" key="1">
    <citation type="submission" date="2009-02" db="EMBL/GenBank/DDBJ databases">
        <title>The Genome Sequence of Ajellomyces capsulatus strain G186AR.</title>
        <authorList>
            <consortium name="The Broad Institute Genome Sequencing Platform"/>
            <person name="Champion M."/>
            <person name="Cuomo C."/>
            <person name="Ma L.-J."/>
            <person name="Henn M.R."/>
            <person name="Sil A."/>
            <person name="Goldman B."/>
            <person name="Young S.K."/>
            <person name="Kodira C.D."/>
            <person name="Zeng Q."/>
            <person name="Koehrsen M."/>
            <person name="Alvarado L."/>
            <person name="Berlin A."/>
            <person name="Borenstein D."/>
            <person name="Chen Z."/>
            <person name="Engels R."/>
            <person name="Freedman E."/>
            <person name="Gellesch M."/>
            <person name="Goldberg J."/>
            <person name="Griggs A."/>
            <person name="Gujja S."/>
            <person name="Heiman D."/>
            <person name="Hepburn T."/>
            <person name="Howarth C."/>
            <person name="Jen D."/>
            <person name="Larson L."/>
            <person name="Lewis B."/>
            <person name="Mehta T."/>
            <person name="Park D."/>
            <person name="Pearson M."/>
            <person name="Roberts A."/>
            <person name="Saif S."/>
            <person name="Shea T."/>
            <person name="Shenoy N."/>
            <person name="Sisk P."/>
            <person name="Stolte C."/>
            <person name="Sykes S."/>
            <person name="Walk T."/>
            <person name="White J."/>
            <person name="Yandava C."/>
            <person name="Klein B."/>
            <person name="McEwen J.G."/>
            <person name="Puccia R."/>
            <person name="Goldman G.H."/>
            <person name="Felipe M.S."/>
            <person name="Nino-Vega G."/>
            <person name="San-Blas G."/>
            <person name="Taylor J."/>
            <person name="Mendoza L."/>
            <person name="Galagan J."/>
            <person name="Nusbaum C."/>
            <person name="Birren B."/>
        </authorList>
    </citation>
    <scope>NUCLEOTIDE SEQUENCE</scope>
    <source>
        <strain evidence="3">G186AR</strain>
    </source>
</reference>
<feature type="compositionally biased region" description="Basic and acidic residues" evidence="2">
    <location>
        <begin position="1157"/>
        <end position="1195"/>
    </location>
</feature>
<dbReference type="VEuPathDB" id="FungiDB:I7I50_11105"/>
<feature type="compositionally biased region" description="Basic and acidic residues" evidence="2">
    <location>
        <begin position="3839"/>
        <end position="3849"/>
    </location>
</feature>
<feature type="compositionally biased region" description="Basic and acidic residues" evidence="2">
    <location>
        <begin position="2157"/>
        <end position="2174"/>
    </location>
</feature>
<feature type="compositionally biased region" description="Polar residues" evidence="2">
    <location>
        <begin position="5240"/>
        <end position="5252"/>
    </location>
</feature>
<feature type="region of interest" description="Disordered" evidence="2">
    <location>
        <begin position="1057"/>
        <end position="1248"/>
    </location>
</feature>
<feature type="compositionally biased region" description="Polar residues" evidence="2">
    <location>
        <begin position="5834"/>
        <end position="5845"/>
    </location>
</feature>
<feature type="compositionally biased region" description="Basic and acidic residues" evidence="2">
    <location>
        <begin position="3918"/>
        <end position="3951"/>
    </location>
</feature>
<dbReference type="InterPro" id="IPR053268">
    <property type="entry name" value="Woronin_anchor"/>
</dbReference>
<feature type="compositionally biased region" description="Gly residues" evidence="2">
    <location>
        <begin position="2076"/>
        <end position="2085"/>
    </location>
</feature>
<feature type="region of interest" description="Disordered" evidence="2">
    <location>
        <begin position="4413"/>
        <end position="4432"/>
    </location>
</feature>
<feature type="compositionally biased region" description="Basic and acidic residues" evidence="2">
    <location>
        <begin position="3431"/>
        <end position="3448"/>
    </location>
</feature>
<feature type="compositionally biased region" description="Basic and acidic residues" evidence="2">
    <location>
        <begin position="2091"/>
        <end position="2108"/>
    </location>
</feature>
<feature type="compositionally biased region" description="Basic and acidic residues" evidence="2">
    <location>
        <begin position="554"/>
        <end position="570"/>
    </location>
</feature>
<feature type="compositionally biased region" description="Basic and acidic residues" evidence="2">
    <location>
        <begin position="3245"/>
        <end position="3254"/>
    </location>
</feature>
<feature type="region of interest" description="Disordered" evidence="2">
    <location>
        <begin position="3719"/>
        <end position="3755"/>
    </location>
</feature>
<feature type="region of interest" description="Disordered" evidence="2">
    <location>
        <begin position="4670"/>
        <end position="4727"/>
    </location>
</feature>
<evidence type="ECO:0000313" key="3">
    <source>
        <dbReference type="EMBL" id="EEH07743.1"/>
    </source>
</evidence>
<feature type="compositionally biased region" description="Polar residues" evidence="2">
    <location>
        <begin position="5105"/>
        <end position="5118"/>
    </location>
</feature>
<feature type="compositionally biased region" description="Basic and acidic residues" evidence="2">
    <location>
        <begin position="4057"/>
        <end position="4072"/>
    </location>
</feature>
<feature type="compositionally biased region" description="Basic and acidic residues" evidence="2">
    <location>
        <begin position="1263"/>
        <end position="1273"/>
    </location>
</feature>
<feature type="compositionally biased region" description="Basic and acidic residues" evidence="2">
    <location>
        <begin position="3408"/>
        <end position="3422"/>
    </location>
</feature>
<feature type="compositionally biased region" description="Polar residues" evidence="2">
    <location>
        <begin position="2441"/>
        <end position="2455"/>
    </location>
</feature>
<keyword evidence="4" id="KW-1185">Reference proteome</keyword>
<feature type="compositionally biased region" description="Gly residues" evidence="2">
    <location>
        <begin position="2136"/>
        <end position="2155"/>
    </location>
</feature>
<feature type="compositionally biased region" description="Basic and acidic residues" evidence="2">
    <location>
        <begin position="1491"/>
        <end position="1500"/>
    </location>
</feature>
<feature type="region of interest" description="Disordered" evidence="2">
    <location>
        <begin position="1260"/>
        <end position="1314"/>
    </location>
</feature>
<feature type="region of interest" description="Disordered" evidence="2">
    <location>
        <begin position="609"/>
        <end position="752"/>
    </location>
</feature>
<feature type="compositionally biased region" description="Polar residues" evidence="2">
    <location>
        <begin position="1826"/>
        <end position="1840"/>
    </location>
</feature>
<feature type="compositionally biased region" description="Basic residues" evidence="2">
    <location>
        <begin position="3300"/>
        <end position="3313"/>
    </location>
</feature>
<feature type="compositionally biased region" description="Basic and acidic residues" evidence="2">
    <location>
        <begin position="1783"/>
        <end position="1800"/>
    </location>
</feature>
<name>C0NM92_AJECG</name>
<feature type="region of interest" description="Disordered" evidence="2">
    <location>
        <begin position="4743"/>
        <end position="4913"/>
    </location>
</feature>
<feature type="compositionally biased region" description="Basic and acidic residues" evidence="2">
    <location>
        <begin position="4826"/>
        <end position="4850"/>
    </location>
</feature>
<feature type="compositionally biased region" description="Basic and acidic residues" evidence="2">
    <location>
        <begin position="2219"/>
        <end position="2232"/>
    </location>
</feature>
<feature type="compositionally biased region" description="Basic and acidic residues" evidence="2">
    <location>
        <begin position="4189"/>
        <end position="4207"/>
    </location>
</feature>
<feature type="compositionally biased region" description="Basic and acidic residues" evidence="2">
    <location>
        <begin position="1124"/>
        <end position="1140"/>
    </location>
</feature>
<feature type="compositionally biased region" description="Polar residues" evidence="2">
    <location>
        <begin position="625"/>
        <end position="636"/>
    </location>
</feature>
<feature type="compositionally biased region" description="Basic residues" evidence="2">
    <location>
        <begin position="4018"/>
        <end position="4029"/>
    </location>
</feature>
<feature type="compositionally biased region" description="Basic and acidic residues" evidence="2">
    <location>
        <begin position="4697"/>
        <end position="4709"/>
    </location>
</feature>
<feature type="compositionally biased region" description="Basic and acidic residues" evidence="2">
    <location>
        <begin position="1974"/>
        <end position="1991"/>
    </location>
</feature>
<feature type="compositionally biased region" description="Basic and acidic residues" evidence="2">
    <location>
        <begin position="1849"/>
        <end position="1858"/>
    </location>
</feature>
<feature type="region of interest" description="Disordered" evidence="2">
    <location>
        <begin position="3839"/>
        <end position="3964"/>
    </location>
</feature>
<feature type="compositionally biased region" description="Low complexity" evidence="2">
    <location>
        <begin position="10"/>
        <end position="20"/>
    </location>
</feature>
<dbReference type="PANTHER" id="PTHR40641">
    <property type="entry name" value="INVOLUCRIN REPEAT PROTEIN (AFU_ORTHOLOGUE AFUA_2G08060)"/>
    <property type="match status" value="1"/>
</dbReference>
<feature type="compositionally biased region" description="Basic and acidic residues" evidence="2">
    <location>
        <begin position="1892"/>
        <end position="1908"/>
    </location>
</feature>
<feature type="compositionally biased region" description="Basic and acidic residues" evidence="2">
    <location>
        <begin position="4560"/>
        <end position="4569"/>
    </location>
</feature>
<feature type="region of interest" description="Disordered" evidence="2">
    <location>
        <begin position="1610"/>
        <end position="1728"/>
    </location>
</feature>
<protein>
    <recommendedName>
        <fullName evidence="5">Involucrin repeat protein</fullName>
    </recommendedName>
</protein>
<feature type="compositionally biased region" description="Basic residues" evidence="2">
    <location>
        <begin position="724"/>
        <end position="734"/>
    </location>
</feature>
<feature type="region of interest" description="Disordered" evidence="2">
    <location>
        <begin position="2867"/>
        <end position="2918"/>
    </location>
</feature>
<feature type="region of interest" description="Disordered" evidence="2">
    <location>
        <begin position="862"/>
        <end position="1036"/>
    </location>
</feature>
<feature type="compositionally biased region" description="Basic and acidic residues" evidence="2">
    <location>
        <begin position="134"/>
        <end position="173"/>
    </location>
</feature>
<feature type="compositionally biased region" description="Basic and acidic residues" evidence="2">
    <location>
        <begin position="4603"/>
        <end position="4624"/>
    </location>
</feature>
<feature type="compositionally biased region" description="Basic and acidic residues" evidence="2">
    <location>
        <begin position="4285"/>
        <end position="4302"/>
    </location>
</feature>
<feature type="compositionally biased region" description="Polar residues" evidence="2">
    <location>
        <begin position="2414"/>
        <end position="2428"/>
    </location>
</feature>
<feature type="region of interest" description="Disordered" evidence="2">
    <location>
        <begin position="3175"/>
        <end position="3703"/>
    </location>
</feature>
<feature type="compositionally biased region" description="Low complexity" evidence="2">
    <location>
        <begin position="51"/>
        <end position="69"/>
    </location>
</feature>
<feature type="compositionally biased region" description="Low complexity" evidence="2">
    <location>
        <begin position="2042"/>
        <end position="2053"/>
    </location>
</feature>
<feature type="compositionally biased region" description="Basic residues" evidence="2">
    <location>
        <begin position="680"/>
        <end position="694"/>
    </location>
</feature>
<feature type="compositionally biased region" description="Basic and acidic residues" evidence="2">
    <location>
        <begin position="2379"/>
        <end position="2408"/>
    </location>
</feature>
<feature type="region of interest" description="Disordered" evidence="2">
    <location>
        <begin position="5834"/>
        <end position="5854"/>
    </location>
</feature>
<feature type="compositionally biased region" description="Basic and acidic residues" evidence="2">
    <location>
        <begin position="3339"/>
        <end position="3348"/>
    </location>
</feature>
<feature type="compositionally biased region" description="Basic residues" evidence="2">
    <location>
        <begin position="3517"/>
        <end position="3529"/>
    </location>
</feature>
<feature type="compositionally biased region" description="Basic and acidic residues" evidence="2">
    <location>
        <begin position="4525"/>
        <end position="4550"/>
    </location>
</feature>
<feature type="compositionally biased region" description="Basic and acidic residues" evidence="2">
    <location>
        <begin position="5026"/>
        <end position="5052"/>
    </location>
</feature>
<feature type="compositionally biased region" description="Basic and acidic residues" evidence="2">
    <location>
        <begin position="5000"/>
        <end position="5009"/>
    </location>
</feature>
<feature type="compositionally biased region" description="Polar residues" evidence="2">
    <location>
        <begin position="2322"/>
        <end position="2333"/>
    </location>
</feature>
<feature type="compositionally biased region" description="Basic residues" evidence="2">
    <location>
        <begin position="3650"/>
        <end position="3663"/>
    </location>
</feature>
<feature type="compositionally biased region" description="Basic and acidic residues" evidence="2">
    <location>
        <begin position="4316"/>
        <end position="4375"/>
    </location>
</feature>
<feature type="compositionally biased region" description="Basic residues" evidence="2">
    <location>
        <begin position="4477"/>
        <end position="4490"/>
    </location>
</feature>
<feature type="compositionally biased region" description="Basic and acidic residues" evidence="2">
    <location>
        <begin position="887"/>
        <end position="902"/>
    </location>
</feature>
<feature type="region of interest" description="Disordered" evidence="2">
    <location>
        <begin position="4463"/>
        <end position="4650"/>
    </location>
</feature>
<feature type="compositionally biased region" description="Basic residues" evidence="2">
    <location>
        <begin position="2017"/>
        <end position="2032"/>
    </location>
</feature>
<feature type="compositionally biased region" description="Basic and acidic residues" evidence="2">
    <location>
        <begin position="4463"/>
        <end position="4476"/>
    </location>
</feature>
<feature type="compositionally biased region" description="Basic and acidic residues" evidence="2">
    <location>
        <begin position="3487"/>
        <end position="3497"/>
    </location>
</feature>
<feature type="region of interest" description="Disordered" evidence="2">
    <location>
        <begin position="397"/>
        <end position="444"/>
    </location>
</feature>
<feature type="compositionally biased region" description="Basic and acidic residues" evidence="2">
    <location>
        <begin position="659"/>
        <end position="668"/>
    </location>
</feature>
<keyword evidence="1" id="KW-0175">Coiled coil</keyword>
<dbReference type="EMBL" id="GG663367">
    <property type="protein sequence ID" value="EEH07743.1"/>
    <property type="molecule type" value="Genomic_DNA"/>
</dbReference>
<feature type="compositionally biased region" description="Basic and acidic residues" evidence="2">
    <location>
        <begin position="4030"/>
        <end position="4040"/>
    </location>
</feature>
<feature type="compositionally biased region" description="Basic and acidic residues" evidence="2">
    <location>
        <begin position="4753"/>
        <end position="4762"/>
    </location>
</feature>
<dbReference type="STRING" id="447093.C0NM92"/>
<feature type="region of interest" description="Disordered" evidence="2">
    <location>
        <begin position="1359"/>
        <end position="1386"/>
    </location>
</feature>
<organism evidence="3 4">
    <name type="scientific">Ajellomyces capsulatus (strain G186AR / H82 / ATCC MYA-2454 / RMSCC 2432)</name>
    <name type="common">Darling's disease fungus</name>
    <name type="synonym">Histoplasma capsulatum</name>
    <dbReference type="NCBI Taxonomy" id="447093"/>
    <lineage>
        <taxon>Eukaryota</taxon>
        <taxon>Fungi</taxon>
        <taxon>Dikarya</taxon>
        <taxon>Ascomycota</taxon>
        <taxon>Pezizomycotina</taxon>
        <taxon>Eurotiomycetes</taxon>
        <taxon>Eurotiomycetidae</taxon>
        <taxon>Onygenales</taxon>
        <taxon>Ajellomycetaceae</taxon>
        <taxon>Histoplasma</taxon>
    </lineage>
</organism>
<accession>C0NM92</accession>
<gene>
    <name evidence="3" type="ORF">HCBG_04622</name>
</gene>
<feature type="compositionally biased region" description="Basic residues" evidence="2">
    <location>
        <begin position="2766"/>
        <end position="2779"/>
    </location>
</feature>
<feature type="coiled-coil region" evidence="1">
    <location>
        <begin position="5505"/>
        <end position="5539"/>
    </location>
</feature>
<feature type="compositionally biased region" description="Basic and acidic residues" evidence="2">
    <location>
        <begin position="2056"/>
        <end position="2071"/>
    </location>
</feature>
<feature type="region of interest" description="Disordered" evidence="2">
    <location>
        <begin position="1745"/>
        <end position="2589"/>
    </location>
</feature>
<feature type="compositionally biased region" description="Basic and acidic residues" evidence="2">
    <location>
        <begin position="1950"/>
        <end position="1963"/>
    </location>
</feature>
<evidence type="ECO:0000256" key="2">
    <source>
        <dbReference type="SAM" id="MobiDB-lite"/>
    </source>
</evidence>
<feature type="compositionally biased region" description="Basic residues" evidence="2">
    <location>
        <begin position="3454"/>
        <end position="3465"/>
    </location>
</feature>
<feature type="coiled-coil region" evidence="1">
    <location>
        <begin position="5416"/>
        <end position="5443"/>
    </location>
</feature>
<feature type="compositionally biased region" description="Low complexity" evidence="2">
    <location>
        <begin position="910"/>
        <end position="919"/>
    </location>
</feature>
<feature type="compositionally biased region" description="Polar residues" evidence="2">
    <location>
        <begin position="2296"/>
        <end position="2310"/>
    </location>
</feature>
<feature type="compositionally biased region" description="Basic residues" evidence="2">
    <location>
        <begin position="1882"/>
        <end position="1891"/>
    </location>
</feature>
<feature type="region of interest" description="Disordered" evidence="2">
    <location>
        <begin position="3976"/>
        <end position="4402"/>
    </location>
</feature>
<feature type="compositionally biased region" description="Basic and acidic residues" evidence="2">
    <location>
        <begin position="2311"/>
        <end position="2320"/>
    </location>
</feature>
<feature type="compositionally biased region" description="Basic and acidic residues" evidence="2">
    <location>
        <begin position="1201"/>
        <end position="1235"/>
    </location>
</feature>